<gene>
    <name evidence="1" type="ORF">GCM10025751_20270</name>
</gene>
<name>A0AAV3UFX3_9EURY</name>
<evidence type="ECO:0000313" key="1">
    <source>
        <dbReference type="EMBL" id="GAA5048445.1"/>
    </source>
</evidence>
<organism evidence="1 2">
    <name type="scientific">Haladaptatus pallidirubidus</name>
    <dbReference type="NCBI Taxonomy" id="1008152"/>
    <lineage>
        <taxon>Archaea</taxon>
        <taxon>Methanobacteriati</taxon>
        <taxon>Methanobacteriota</taxon>
        <taxon>Stenosarchaea group</taxon>
        <taxon>Halobacteria</taxon>
        <taxon>Halobacteriales</taxon>
        <taxon>Haladaptataceae</taxon>
        <taxon>Haladaptatus</taxon>
    </lineage>
</organism>
<protein>
    <submittedName>
        <fullName evidence="1">Uncharacterized protein</fullName>
    </submittedName>
</protein>
<dbReference type="EMBL" id="BAABKX010000001">
    <property type="protein sequence ID" value="GAA5048445.1"/>
    <property type="molecule type" value="Genomic_DNA"/>
</dbReference>
<keyword evidence="2" id="KW-1185">Reference proteome</keyword>
<reference evidence="1 2" key="1">
    <citation type="journal article" date="2019" name="Int. J. Syst. Evol. Microbiol.">
        <title>The Global Catalogue of Microorganisms (GCM) 10K type strain sequencing project: providing services to taxonomists for standard genome sequencing and annotation.</title>
        <authorList>
            <consortium name="The Broad Institute Genomics Platform"/>
            <consortium name="The Broad Institute Genome Sequencing Center for Infectious Disease"/>
            <person name="Wu L."/>
            <person name="Ma J."/>
        </authorList>
    </citation>
    <scope>NUCLEOTIDE SEQUENCE [LARGE SCALE GENOMIC DNA]</scope>
    <source>
        <strain evidence="1 2">JCM 17504</strain>
    </source>
</reference>
<comment type="caution">
    <text evidence="1">The sequence shown here is derived from an EMBL/GenBank/DDBJ whole genome shotgun (WGS) entry which is preliminary data.</text>
</comment>
<proteinExistence type="predicted"/>
<accession>A0AAV3UFX3</accession>
<sequence>MSHANTGRMSRKVRSSLIGMPNTLPILKLRMGTSSVGNALNFVALRPSPKYSRGRSGEKIT</sequence>
<dbReference type="Proteomes" id="UP001501729">
    <property type="component" value="Unassembled WGS sequence"/>
</dbReference>
<dbReference type="AlphaFoldDB" id="A0AAV3UFX3"/>
<evidence type="ECO:0000313" key="2">
    <source>
        <dbReference type="Proteomes" id="UP001501729"/>
    </source>
</evidence>